<evidence type="ECO:0000256" key="9">
    <source>
        <dbReference type="ARBA" id="ARBA00023136"/>
    </source>
</evidence>
<feature type="domain" description="G-protein coupled receptors family 3 profile" evidence="19">
    <location>
        <begin position="254"/>
        <end position="331"/>
    </location>
</feature>
<evidence type="ECO:0000256" key="3">
    <source>
        <dbReference type="ARBA" id="ARBA00022475"/>
    </source>
</evidence>
<proteinExistence type="inferred from homology"/>
<keyword evidence="3" id="KW-1003">Cell membrane</keyword>
<feature type="transmembrane region" description="Helical" evidence="18">
    <location>
        <begin position="197"/>
        <end position="219"/>
    </location>
</feature>
<sequence>MLFQTNDIREASVAEDVEWYQALVRGLAEGHPWATKGDGQILLQDVSGAAPSLGNLSWDNEWFNALKSQRAPALRKRVLSNDLSSLETPKWQRGDSYVGDPGQVRWSPPFLECREGRFLPAWAVTLSSAFYGLKPDLSPEFKGVVRVDVELRDVAIDQCSSGPGWFSDTHRCDLNSTQCVPQESRGFVLGEDPDIRIILLETILFGSLLLYFPVFILYFKPSVFRCIVLRWVRMLGFAIVYGTITLKLYSRGAAAAGGSFLCYATRAVPSAFHEPRYMGIALHNELVLSIAFHVVRFLVVPSLHPDWTLLLFFAHTHGTVTMTLALLFIPKFLHTGSPLREEIPAEVYEDELDMRRSGSCMNSSIASAWSEHSLDPDDIREELKKLYRQLEIHETWRMATNNPHLGKKRGSRRSLARSILRRGGAEPAPSASRGGSAGDRAGVTPSRRGDAGGTGPRVRDGSSRRRSSAPRESRGSEGLRRGSRTPSPPEEPAATDAERSDSDSLDAAPLLCKSASAQNLTGHRQRPPGRAPPLQKWHSVVAAAGEAALVAPGDTATAQSPAGTGSRGEAAPLGDAKGHKRVTYAPVKSVSVDSAHPPRKVRVTVKKIPPPPPVRYQSLQRSGMLGDGPEPAPARPGEARGTAGDEPQRGSPRAGKGRPLTPGASSAHVCPWELVQDEILSRKQKAAEAAESGSPGDTAATKPPPQKSFRSLGLAVKAFNRSRGKSILKGKSEGSLRKRGSSRREKSGPAEASAVSLGGLRRDPAAKSPESLEALQHNNNAATPGETAGWGDRGIGGQGDSLAPGTGDGGEAAEEPSAARGDAGAVGGLEPRSAGRQGAECPPEEGDEAPAVGPGVAAEEGTLEQLQGTGGSVQPREHPEEAQPAKPPRAEVCPPGALGAPAGRGTLLRQEAIAAREDGGIPESPDRALEKGSSQPELRRVPGRSWSRAGSAQGELSAAGTRGDSSSKAGMCPGKGGTEGDEQRSPGMEKSPGLPKVAPERAEGRRAEVCPWESREQGRSFRAEICPWDTEGVPPEQEGQGSPGSGEGVEQAGMGLAGKAPALPKARSQRAGTTESEKANICPWELEDEPRPKAEICPREEAAAPSGKERMRQDTRGTSKGEEKVGPRALEKGKQPPGKALPKAAPGKSQSSEKAEICPWESQDSKASDKAEICPWEVAAPQMEKGTGPGKERLPGKEATTALEKGRRDRESICPWESLDTEQPPAKPQTGSSALPKAATEKSQRSENLKAKICPWESQDSKASDKAEICPWEGAEPQLEKRTGTGKVETKALEKSSKERESICPWESLDTEQPPAKPQTGSSALPKAAPGKSQSSEKAQICPWEVESSSKAEICPWEVAAPQLEKRTGTGKERLPGKEATKALEKGSRDRESICPWESLDTEQPPAKPQTGSSERPKAAPGKPQSSEKAEICPWESQDSKASDKAEICPREVAAPQLEKGTGPGKERLPGKETTKALEKSSKERDSICPWESLDTEQPPAKPQTGSSERPKAAPGKSQSSEKAEICPWESQDSKASDKAEICPWEGAEAPSQQPKAKQVPGGGSKGDKRITRQAALASPERSLGSRNRESICPWESLDTEQPPAKPQTGSSELPKAATEKSQSSEKAEICPWESQDSKASDKAEICPWEVAAHQMERGTGPGKERLPGKETTKALEKSSKERESICPWESLDTEQPPAKPQTGSSALPKAATEKSQSSENLKSKICPWESQDSKASDKAEICPWEVAEPQMEKGTGTGKERLPGKEATKALEKSSKERESICPWESLDTEQPPAKPQTGSSALPKAAPGKSQSSEKAEICPWESQDSKASDKAEICPREVAAPQMEKGTGPGKERLPGKEATKALEKGSRDRESVCPWESLDTEQPPAKPQTGSSELPKAATEKSQSSEKAEICPWEVESSSKAEICPWEVAEPQLQKGTGPSKEKLPPKEASKALEKGSRDQESVCPWEGLDTEELSLKTAVGKEPSKKSDSTESRKSEICPWEAAEPIGSEEEISQAGLQARGAPRAGTGQPGASAALPTLLEKSRGTSHGEAEHKPLRRLLPSTQHAGVGSSSSPASGRAEVCPWEAGEAPSAPAKPGTDTRKSSEVCPWEEESTDPSRSCHGQGRAGGSSRDGE</sequence>
<evidence type="ECO:0000256" key="6">
    <source>
        <dbReference type="ARBA" id="ARBA00022989"/>
    </source>
</evidence>
<dbReference type="GO" id="GO:0004930">
    <property type="term" value="F:G protein-coupled receptor activity"/>
    <property type="evidence" value="ECO:0007669"/>
    <property type="project" value="UniProtKB-KW"/>
</dbReference>
<feature type="compositionally biased region" description="Basic and acidic residues" evidence="17">
    <location>
        <begin position="1532"/>
        <end position="1541"/>
    </location>
</feature>
<feature type="compositionally biased region" description="Basic and acidic residues" evidence="17">
    <location>
        <begin position="1278"/>
        <end position="1302"/>
    </location>
</feature>
<dbReference type="InterPro" id="IPR017978">
    <property type="entry name" value="GPCR_3_C"/>
</dbReference>
<comment type="similarity">
    <text evidence="2">Belongs to the G-protein coupled receptor 3 family.</text>
</comment>
<evidence type="ECO:0000256" key="2">
    <source>
        <dbReference type="ARBA" id="ARBA00007242"/>
    </source>
</evidence>
<feature type="compositionally biased region" description="Basic and acidic residues" evidence="17">
    <location>
        <begin position="1732"/>
        <end position="1741"/>
    </location>
</feature>
<evidence type="ECO:0000256" key="13">
    <source>
        <dbReference type="ARBA" id="ARBA00023224"/>
    </source>
</evidence>
<feature type="compositionally biased region" description="Low complexity" evidence="17">
    <location>
        <begin position="2071"/>
        <end position="2084"/>
    </location>
</feature>
<feature type="compositionally biased region" description="Basic and acidic residues" evidence="17">
    <location>
        <begin position="1636"/>
        <end position="1645"/>
    </location>
</feature>
<dbReference type="Pfam" id="PF22572">
    <property type="entry name" value="GPR158_179_EC"/>
    <property type="match status" value="1"/>
</dbReference>
<keyword evidence="5" id="KW-0732">Signal</keyword>
<evidence type="ECO:0000256" key="14">
    <source>
        <dbReference type="ARBA" id="ARBA00023257"/>
    </source>
</evidence>
<keyword evidence="9 18" id="KW-0472">Membrane</keyword>
<feature type="compositionally biased region" description="Basic and acidic residues" evidence="17">
    <location>
        <begin position="998"/>
        <end position="1022"/>
    </location>
</feature>
<feature type="transmembrane region" description="Helical" evidence="18">
    <location>
        <begin position="277"/>
        <end position="295"/>
    </location>
</feature>
<dbReference type="EMBL" id="QRBI01000194">
    <property type="protein sequence ID" value="RMB94743.1"/>
    <property type="molecule type" value="Genomic_DNA"/>
</dbReference>
<keyword evidence="6 18" id="KW-1133">Transmembrane helix</keyword>
<evidence type="ECO:0000256" key="1">
    <source>
        <dbReference type="ARBA" id="ARBA00004487"/>
    </source>
</evidence>
<feature type="domain" description="GPR158/179 extracellular" evidence="20">
    <location>
        <begin position="105"/>
        <end position="191"/>
    </location>
</feature>
<feature type="compositionally biased region" description="Basic and acidic residues" evidence="17">
    <location>
        <begin position="2046"/>
        <end position="2059"/>
    </location>
</feature>
<feature type="compositionally biased region" description="Basic and acidic residues" evidence="17">
    <location>
        <begin position="1089"/>
        <end position="1134"/>
    </location>
</feature>
<evidence type="ECO:0000256" key="18">
    <source>
        <dbReference type="SAM" id="Phobius"/>
    </source>
</evidence>
<evidence type="ECO:0000256" key="7">
    <source>
        <dbReference type="ARBA" id="ARBA00023018"/>
    </source>
</evidence>
<dbReference type="PANTHER" id="PTHR32546">
    <property type="entry name" value="G-PROTEIN COUPLED RECEPTOR 158-RELATED"/>
    <property type="match status" value="1"/>
</dbReference>
<feature type="compositionally biased region" description="Basic and acidic residues" evidence="17">
    <location>
        <begin position="1944"/>
        <end position="1965"/>
    </location>
</feature>
<feature type="region of interest" description="Disordered" evidence="17">
    <location>
        <begin position="552"/>
        <end position="2139"/>
    </location>
</feature>
<gene>
    <name evidence="21" type="ORF">DUI87_28721</name>
</gene>
<feature type="compositionally biased region" description="Basic and acidic residues" evidence="17">
    <location>
        <begin position="1987"/>
        <end position="2001"/>
    </location>
</feature>
<evidence type="ECO:0000256" key="17">
    <source>
        <dbReference type="SAM" id="MobiDB-lite"/>
    </source>
</evidence>
<accession>A0A3M0J779</accession>
<feature type="compositionally biased region" description="Basic and acidic residues" evidence="17">
    <location>
        <begin position="1663"/>
        <end position="1685"/>
    </location>
</feature>
<feature type="compositionally biased region" description="Basic and acidic residues" evidence="17">
    <location>
        <begin position="679"/>
        <end position="688"/>
    </location>
</feature>
<feature type="compositionally biased region" description="Basic and acidic residues" evidence="17">
    <location>
        <begin position="914"/>
        <end position="930"/>
    </location>
</feature>
<dbReference type="Pfam" id="PF00003">
    <property type="entry name" value="7tm_3"/>
    <property type="match status" value="1"/>
</dbReference>
<feature type="compositionally biased region" description="Basic and acidic residues" evidence="17">
    <location>
        <begin position="1239"/>
        <end position="1250"/>
    </location>
</feature>
<feature type="compositionally biased region" description="Basic and acidic residues" evidence="17">
    <location>
        <begin position="457"/>
        <end position="480"/>
    </location>
</feature>
<feature type="compositionally biased region" description="Basic and acidic residues" evidence="17">
    <location>
        <begin position="1465"/>
        <end position="1487"/>
    </location>
</feature>
<evidence type="ECO:0000256" key="11">
    <source>
        <dbReference type="ARBA" id="ARBA00023170"/>
    </source>
</evidence>
<feature type="compositionally biased region" description="Basic and acidic residues" evidence="17">
    <location>
        <begin position="1853"/>
        <end position="1875"/>
    </location>
</feature>
<reference evidence="21 22" key="1">
    <citation type="submission" date="2018-07" db="EMBL/GenBank/DDBJ databases">
        <title>A high quality draft genome assembly of the barn swallow (H. rustica rustica).</title>
        <authorList>
            <person name="Formenti G."/>
            <person name="Chiara M."/>
            <person name="Poveda L."/>
            <person name="Francoijs K.-J."/>
            <person name="Bonisoli-Alquati A."/>
            <person name="Canova L."/>
            <person name="Gianfranceschi L."/>
            <person name="Horner D.S."/>
            <person name="Saino N."/>
        </authorList>
    </citation>
    <scope>NUCLEOTIDE SEQUENCE [LARGE SCALE GENOMIC DNA]</scope>
    <source>
        <strain evidence="21">Chelidonia</strain>
        <tissue evidence="21">Blood</tissue>
    </source>
</reference>
<dbReference type="Proteomes" id="UP000269221">
    <property type="component" value="Unassembled WGS sequence"/>
</dbReference>
<organism evidence="21 22">
    <name type="scientific">Hirundo rustica rustica</name>
    <dbReference type="NCBI Taxonomy" id="333673"/>
    <lineage>
        <taxon>Eukaryota</taxon>
        <taxon>Metazoa</taxon>
        <taxon>Chordata</taxon>
        <taxon>Craniata</taxon>
        <taxon>Vertebrata</taxon>
        <taxon>Euteleostomi</taxon>
        <taxon>Archelosauria</taxon>
        <taxon>Archosauria</taxon>
        <taxon>Dinosauria</taxon>
        <taxon>Saurischia</taxon>
        <taxon>Theropoda</taxon>
        <taxon>Coelurosauria</taxon>
        <taxon>Aves</taxon>
        <taxon>Neognathae</taxon>
        <taxon>Neoaves</taxon>
        <taxon>Telluraves</taxon>
        <taxon>Australaves</taxon>
        <taxon>Passeriformes</taxon>
        <taxon>Sylvioidea</taxon>
        <taxon>Hirundinidae</taxon>
        <taxon>Hirundo</taxon>
    </lineage>
</organism>
<feature type="compositionally biased region" description="Low complexity" evidence="17">
    <location>
        <begin position="635"/>
        <end position="644"/>
    </location>
</feature>
<keyword evidence="10" id="KW-1015">Disulfide bond</keyword>
<feature type="compositionally biased region" description="Low complexity" evidence="17">
    <location>
        <begin position="894"/>
        <end position="909"/>
    </location>
</feature>
<evidence type="ECO:0000256" key="12">
    <source>
        <dbReference type="ARBA" id="ARBA00023180"/>
    </source>
</evidence>
<keyword evidence="11" id="KW-0675">Receptor</keyword>
<keyword evidence="15" id="KW-0966">Cell projection</keyword>
<evidence type="ECO:0000256" key="8">
    <source>
        <dbReference type="ARBA" id="ARBA00023040"/>
    </source>
</evidence>
<evidence type="ECO:0000256" key="4">
    <source>
        <dbReference type="ARBA" id="ARBA00022692"/>
    </source>
</evidence>
<evidence type="ECO:0000256" key="15">
    <source>
        <dbReference type="ARBA" id="ARBA00023273"/>
    </source>
</evidence>
<evidence type="ECO:0000256" key="10">
    <source>
        <dbReference type="ARBA" id="ARBA00023157"/>
    </source>
</evidence>
<keyword evidence="22" id="KW-1185">Reference proteome</keyword>
<feature type="compositionally biased region" description="Basic and acidic residues" evidence="17">
    <location>
        <begin position="1759"/>
        <end position="1781"/>
    </location>
</feature>
<protein>
    <submittedName>
        <fullName evidence="21">Uncharacterized protein</fullName>
    </submittedName>
</protein>
<feature type="compositionally biased region" description="Basic and acidic residues" evidence="17">
    <location>
        <begin position="1826"/>
        <end position="1838"/>
    </location>
</feature>
<feature type="compositionally biased region" description="Basic and acidic residues" evidence="17">
    <location>
        <begin position="730"/>
        <end position="748"/>
    </location>
</feature>
<feature type="compositionally biased region" description="Low complexity" evidence="17">
    <location>
        <begin position="1135"/>
        <end position="1148"/>
    </location>
</feature>
<keyword evidence="13" id="KW-0807">Transducer</keyword>
<keyword evidence="4 18" id="KW-0812">Transmembrane</keyword>
<keyword evidence="7" id="KW-0770">Synapse</keyword>
<feature type="transmembrane region" description="Helical" evidence="18">
    <location>
        <begin position="231"/>
        <end position="249"/>
    </location>
</feature>
<evidence type="ECO:0000259" key="20">
    <source>
        <dbReference type="Pfam" id="PF22572"/>
    </source>
</evidence>
<feature type="compositionally biased region" description="Low complexity" evidence="17">
    <location>
        <begin position="1031"/>
        <end position="1040"/>
    </location>
</feature>
<feature type="region of interest" description="Disordered" evidence="17">
    <location>
        <begin position="422"/>
        <end position="536"/>
    </location>
</feature>
<evidence type="ECO:0000256" key="5">
    <source>
        <dbReference type="ARBA" id="ARBA00022729"/>
    </source>
</evidence>
<dbReference type="GO" id="GO:0043005">
    <property type="term" value="C:neuron projection"/>
    <property type="evidence" value="ECO:0007669"/>
    <property type="project" value="UniProtKB-SubCell"/>
</dbReference>
<comment type="caution">
    <text evidence="21">The sequence shown here is derived from an EMBL/GenBank/DDBJ whole genome shotgun (WGS) entry which is preliminary data.</text>
</comment>
<dbReference type="OrthoDB" id="5823771at2759"/>
<dbReference type="STRING" id="333673.A0A3M0J779"/>
<keyword evidence="14" id="KW-0628">Postsynaptic cell membrane</keyword>
<evidence type="ECO:0000313" key="21">
    <source>
        <dbReference type="EMBL" id="RMB94743.1"/>
    </source>
</evidence>
<dbReference type="InterPro" id="IPR054714">
    <property type="entry name" value="GPR158_179_extracellular"/>
</dbReference>
<feature type="compositionally biased region" description="Basic and acidic residues" evidence="17">
    <location>
        <begin position="1364"/>
        <end position="1393"/>
    </location>
</feature>
<dbReference type="InterPro" id="IPR043458">
    <property type="entry name" value="GPR158/179"/>
</dbReference>
<feature type="compositionally biased region" description="Low complexity" evidence="17">
    <location>
        <begin position="422"/>
        <end position="442"/>
    </location>
</feature>
<evidence type="ECO:0000259" key="19">
    <source>
        <dbReference type="Pfam" id="PF00003"/>
    </source>
</evidence>
<feature type="transmembrane region" description="Helical" evidence="18">
    <location>
        <begin position="307"/>
        <end position="329"/>
    </location>
</feature>
<comment type="subcellular location">
    <subcellularLocation>
        <location evidence="1">Cell projection</location>
        <location evidence="1">Neuron projection</location>
    </subcellularLocation>
    <subcellularLocation>
        <location evidence="16">Postsynaptic cell membrane</location>
        <topology evidence="16">Multi-pass membrane protein</topology>
    </subcellularLocation>
</comment>
<feature type="compositionally biased region" description="Basic and acidic residues" evidence="17">
    <location>
        <begin position="1438"/>
        <end position="1450"/>
    </location>
</feature>
<dbReference type="PANTHER" id="PTHR32546:SF7">
    <property type="entry name" value="G-PROTEIN COUPLED RECEPTOR 179-RELATED"/>
    <property type="match status" value="1"/>
</dbReference>
<dbReference type="GO" id="GO:0045211">
    <property type="term" value="C:postsynaptic membrane"/>
    <property type="evidence" value="ECO:0007669"/>
    <property type="project" value="UniProtKB-SubCell"/>
</dbReference>
<keyword evidence="8" id="KW-0297">G-protein coupled receptor</keyword>
<feature type="compositionally biased region" description="Basic and acidic residues" evidence="17">
    <location>
        <begin position="1163"/>
        <end position="1172"/>
    </location>
</feature>
<name>A0A3M0J779_HIRRU</name>
<evidence type="ECO:0000313" key="22">
    <source>
        <dbReference type="Proteomes" id="UP000269221"/>
    </source>
</evidence>
<feature type="compositionally biased region" description="Basic and acidic residues" evidence="17">
    <location>
        <begin position="1259"/>
        <end position="1268"/>
    </location>
</feature>
<evidence type="ECO:0000256" key="16">
    <source>
        <dbReference type="ARBA" id="ARBA00034104"/>
    </source>
</evidence>
<keyword evidence="12" id="KW-0325">Glycoprotein</keyword>